<evidence type="ECO:0000256" key="1">
    <source>
        <dbReference type="SAM" id="SignalP"/>
    </source>
</evidence>
<evidence type="ECO:0000313" key="3">
    <source>
        <dbReference type="Proteomes" id="UP000185753"/>
    </source>
</evidence>
<dbReference type="STRING" id="1443941.A9J31_09435"/>
<feature type="signal peptide" evidence="1">
    <location>
        <begin position="1"/>
        <end position="30"/>
    </location>
</feature>
<dbReference type="EMBL" id="LZDS01000029">
    <property type="protein sequence ID" value="OBX27450.1"/>
    <property type="molecule type" value="Genomic_DNA"/>
</dbReference>
<dbReference type="Proteomes" id="UP000185753">
    <property type="component" value="Unassembled WGS sequence"/>
</dbReference>
<keyword evidence="1" id="KW-0732">Signal</keyword>
<comment type="caution">
    <text evidence="2">The sequence shown here is derived from an EMBL/GenBank/DDBJ whole genome shotgun (WGS) entry which is preliminary data.</text>
</comment>
<gene>
    <name evidence="2" type="ORF">A9J31_09435</name>
</gene>
<accession>A0A1A7R5B4</accession>
<proteinExistence type="predicted"/>
<sequence length="162" mass="19084">MFKFSKMKFHVLFTMALIINLSCISVQISAMDAETFQQTHDQLIKDGYWAQVAEKQLEEKLMGQAENEIVQQAIQSKQCISKYYELQFYDFILTNFKEYQQYRREMGFTREVDVQKLKQEHADINHKFVALQQTLIGTAFPCHLPLETQNLNNVSSNDMNRQ</sequence>
<reference evidence="3" key="1">
    <citation type="submission" date="2016-06" db="EMBL/GenBank/DDBJ databases">
        <authorList>
            <person name="Radolfova-Krizova L."/>
            <person name="Nemec A."/>
        </authorList>
    </citation>
    <scope>NUCLEOTIDE SEQUENCE [LARGE SCALE GENOMIC DNA]</scope>
    <source>
        <strain evidence="3">ANC 4275</strain>
    </source>
</reference>
<name>A0A1A7R5B4_9GAMM</name>
<dbReference type="AlphaFoldDB" id="A0A1A7R5B4"/>
<keyword evidence="3" id="KW-1185">Reference proteome</keyword>
<evidence type="ECO:0000313" key="2">
    <source>
        <dbReference type="EMBL" id="OBX27450.1"/>
    </source>
</evidence>
<feature type="chain" id="PRO_5008510420" evidence="1">
    <location>
        <begin position="31"/>
        <end position="162"/>
    </location>
</feature>
<organism evidence="2 3">
    <name type="scientific">Acinetobacter gandensis</name>
    <dbReference type="NCBI Taxonomy" id="1443941"/>
    <lineage>
        <taxon>Bacteria</taxon>
        <taxon>Pseudomonadati</taxon>
        <taxon>Pseudomonadota</taxon>
        <taxon>Gammaproteobacteria</taxon>
        <taxon>Moraxellales</taxon>
        <taxon>Moraxellaceae</taxon>
        <taxon>Acinetobacter</taxon>
    </lineage>
</organism>
<protein>
    <submittedName>
        <fullName evidence="2">Uncharacterized protein</fullName>
    </submittedName>
</protein>